<dbReference type="VEuPathDB" id="TriTrypDB:Lsey_0198_0040"/>
<feature type="region of interest" description="Disordered" evidence="1">
    <location>
        <begin position="75"/>
        <end position="182"/>
    </location>
</feature>
<feature type="region of interest" description="Disordered" evidence="1">
    <location>
        <begin position="2041"/>
        <end position="2117"/>
    </location>
</feature>
<feature type="compositionally biased region" description="Polar residues" evidence="1">
    <location>
        <begin position="882"/>
        <end position="891"/>
    </location>
</feature>
<feature type="compositionally biased region" description="Low complexity" evidence="1">
    <location>
        <begin position="1503"/>
        <end position="1521"/>
    </location>
</feature>
<feature type="region of interest" description="Disordered" evidence="1">
    <location>
        <begin position="2818"/>
        <end position="2969"/>
    </location>
</feature>
<keyword evidence="3" id="KW-1185">Reference proteome</keyword>
<feature type="compositionally biased region" description="Acidic residues" evidence="1">
    <location>
        <begin position="2426"/>
        <end position="2435"/>
    </location>
</feature>
<comment type="caution">
    <text evidence="2">The sequence shown here is derived from an EMBL/GenBank/DDBJ whole genome shotgun (WGS) entry which is preliminary data.</text>
</comment>
<proteinExistence type="predicted"/>
<feature type="compositionally biased region" description="Basic and acidic residues" evidence="1">
    <location>
        <begin position="1613"/>
        <end position="1631"/>
    </location>
</feature>
<evidence type="ECO:0000313" key="2">
    <source>
        <dbReference type="EMBL" id="KPI85275.1"/>
    </source>
</evidence>
<feature type="region of interest" description="Disordered" evidence="1">
    <location>
        <begin position="364"/>
        <end position="419"/>
    </location>
</feature>
<feature type="region of interest" description="Disordered" evidence="1">
    <location>
        <begin position="2677"/>
        <end position="2734"/>
    </location>
</feature>
<feature type="compositionally biased region" description="Low complexity" evidence="1">
    <location>
        <begin position="2624"/>
        <end position="2639"/>
    </location>
</feature>
<feature type="compositionally biased region" description="Low complexity" evidence="1">
    <location>
        <begin position="2461"/>
        <end position="2473"/>
    </location>
</feature>
<feature type="compositionally biased region" description="Polar residues" evidence="1">
    <location>
        <begin position="2534"/>
        <end position="2556"/>
    </location>
</feature>
<feature type="compositionally biased region" description="Low complexity" evidence="1">
    <location>
        <begin position="1794"/>
        <end position="1808"/>
    </location>
</feature>
<feature type="region of interest" description="Disordered" evidence="1">
    <location>
        <begin position="696"/>
        <end position="733"/>
    </location>
</feature>
<feature type="compositionally biased region" description="Basic and acidic residues" evidence="1">
    <location>
        <begin position="946"/>
        <end position="959"/>
    </location>
</feature>
<feature type="region of interest" description="Disordered" evidence="1">
    <location>
        <begin position="1293"/>
        <end position="1327"/>
    </location>
</feature>
<feature type="compositionally biased region" description="Low complexity" evidence="1">
    <location>
        <begin position="2605"/>
        <end position="2614"/>
    </location>
</feature>
<feature type="compositionally biased region" description="Polar residues" evidence="1">
    <location>
        <begin position="3041"/>
        <end position="3052"/>
    </location>
</feature>
<feature type="compositionally biased region" description="Polar residues" evidence="1">
    <location>
        <begin position="711"/>
        <end position="730"/>
    </location>
</feature>
<feature type="compositionally biased region" description="Low complexity" evidence="1">
    <location>
        <begin position="2090"/>
        <end position="2100"/>
    </location>
</feature>
<feature type="compositionally biased region" description="Low complexity" evidence="1">
    <location>
        <begin position="280"/>
        <end position="297"/>
    </location>
</feature>
<feature type="compositionally biased region" description="Low complexity" evidence="1">
    <location>
        <begin position="173"/>
        <end position="182"/>
    </location>
</feature>
<feature type="region of interest" description="Disordered" evidence="1">
    <location>
        <begin position="2579"/>
        <end position="2663"/>
    </location>
</feature>
<evidence type="ECO:0000256" key="1">
    <source>
        <dbReference type="SAM" id="MobiDB-lite"/>
    </source>
</evidence>
<feature type="compositionally biased region" description="Low complexity" evidence="1">
    <location>
        <begin position="911"/>
        <end position="923"/>
    </location>
</feature>
<feature type="region of interest" description="Disordered" evidence="1">
    <location>
        <begin position="3009"/>
        <end position="3052"/>
    </location>
</feature>
<organism evidence="2 3">
    <name type="scientific">Leptomonas seymouri</name>
    <dbReference type="NCBI Taxonomy" id="5684"/>
    <lineage>
        <taxon>Eukaryota</taxon>
        <taxon>Discoba</taxon>
        <taxon>Euglenozoa</taxon>
        <taxon>Kinetoplastea</taxon>
        <taxon>Metakinetoplastina</taxon>
        <taxon>Trypanosomatida</taxon>
        <taxon>Trypanosomatidae</taxon>
        <taxon>Leishmaniinae</taxon>
        <taxon>Leptomonas</taxon>
    </lineage>
</organism>
<feature type="compositionally biased region" description="Low complexity" evidence="1">
    <location>
        <begin position="1597"/>
        <end position="1608"/>
    </location>
</feature>
<protein>
    <submittedName>
        <fullName evidence="2">Uncharacterized protein</fullName>
    </submittedName>
</protein>
<sequence>MFASKPFGVRDTELQATLVALHKAHYRVHEDIVGILLHDDFRTEALRGDYYATAYLRHRLPLLFRLALCKWRPHRRTQKPSARRRDGSNFADHISCRGGVTNDNDADIAEEDVQRQHQHRRHRHSCGQMTAEATDRKLSSSATEGCDNGLLDGGASISGDSQLEAESPDDAHAPSASPALATAAAAGGDGSLTHEQQIKLSILALNVLCGDRSRVREGSAEAVTAACGPIWDTHTVRSFYDDHRRLVRWTCRVLHASCEWMEDVVRRAVEDELIEPPAPASSTAGNASNTSSGSAASHGDSMAPSEAHALSSPVLLTHSSKSLPSSRERHTHSVEAQHPPSSTGCFPQKGSLFNIPISPDGWRPACNAASSSTSNDSGSEGKELVPYLPPSHRQHGEPLQRQSSPTPIATLPPRAPLGGEASTLLHAVLEHVPYEPRLPPPSPPPPPNAVETPPTPTSNTRNAIPPSSSSSRFMFASMAELEASLELQCRRLRNALMVLESLLVSLVLVQSYIYRTQPGRPNGSPWLCRARCSSSDSESHEGGNSQSRRDDDYSDEAEEGSNRGSSSDNDDVSLEVALCDLRVRRQRQRTCRRERPHNSLIEFRTDTSSSFETDHDNEERHEEAYCMQMEAEADEPPLNLLVRHTLHAFTQTFLSITAVQQQLQDYQHEGRHAPVATSAVVQDQSFSAVSATALSEMNSNRSLPSPRLRATYSTNSTGERGTSNVESPTAATEPETPLIVAAHGTRAAYACPKCQRFHKVEEVLLVATNNNLEVLKKAGVAFAAHHSAIAEESIRVIDAEGAVFTSQATMLLAHVLTPDLLAAHPPGSRGGMALEWVLNYVFGGCSGADVRHHQQQQERQHVAGVADANSSFDCFSLANSSFSSTNPQSIDASDPDGRSSEGGWRSQGGEHSNASDSGHSSSHSSGLWNVNRFEYGDDIPDAPLQRIDDSTARDGEAPAHDSSAQGKPKERATNIRVEYVLAACFTRCHPLMTVIGCVAENNQYNCGRTVAQAVLQYAFTLSQISARLLRTPLLTSSWSTPFIEALMRGLSELATHAHQSVSVTSSISQTPGDGGGAARSLTWSFASSPPAVGIAASAVTRAAGPPQLMGPDSSFAPLLAAQLNVSTHIVSSAMQRVQRPRRSAFIAPPAAVVTGATPADEAEVAQARTMRRCLALHWAKCVLLSARTLTRAGTYDVSVPFEHYVNIRHARRHLRGRMMEYHDRMRGLFLQLGKHEKVRRLDEVFERWEADERCLALNDVDVAEDAGGGLSTATVPCTQQGTPTTPGFCAGDSLSRAPPAPVTLGGGGARATGEGTSDLQPAEESPAQGHFDGNCNSYIMTSAFVSFPVPTAPGSNVGTASATAASVCDQLLLPHPEDCSHASIGADAQGPSLDNATETAITEKESYRRAFVDAFCFGKSDFELLSAALLCKSRAAVQVPIHVVVYTSLFSILDAMGDVLLCENPRLNSVVANELLTLLYEAQLSMLEPLHEGAMAVVERTGSTTPISSTTPVSSQHSSPVMDRPCCGVGDDTSDSFVSPGSSLLPSTATSPSSTKASSRSSSSSSASSVSLSSDDSDSNSATPQSAPAAEAKESAAFDQQSNSSGSSDGEGEGSRDNCILDRRGGRERGGKHCKKHGGSTTVITRDGHILLFNEYALLLEAGLRTPLVVRRWRDDVHSNPDHAARGYLSLLDHLQYRQSQWAEPSQDEYLVSRSTLRLMLGVTARDARGNMHGNILHVDDLDVLGSRKEEVAPRLGVTSTKDSLTVMYSEEWDPSMVDPAVAPAQGKHDLSADDAATSSGAASHSSDQVVGGTGPSADSLGYSSSAGGADASSGGVVAARGADGEMRVEADPASALLRGDRISEGASAPPSHTVMVPGAAPSVHIAKPTMPGGVHGVTGGTYGLLKSSGPLGQLPLPSAAGLSVHGAPRVLGVRTSSFECVSLLGTKMETSDGGTPLQVSSGSILHQHHNDRIHPYVDADDIGDVSEGAEGMGGLEDAAIHHRHHGDDRGANDEKHHSVACASEGLENFSFVSAETYGEEEEAAAASHSNRVSHLASSEATLPHSPPLREDGSGDRSRSSSHAYHDPHGSGSHASPAHGHSNHHSQRGHALPLHPLWRHPPTRITLAGMRADMGAMVERMPYSWTLVESEKAAAASGGLAKIQDEGNECLAEDGASAAAGATANTHDGVLYAPVRITPVSTNVTDASADEQREAKASTASSAREHVEPSAKVNSGSAGEAHEEVVVVVEEEERRVVDGDDGVMDNASTKPCPMYTTVPLLVLSVGAVEGGIETRTRGEPTAIADAAPDSPSAVEREGGPTAKSEPGTGQSQTRCSAVDAADVLRVKRDNVDEDEREVTKKKETPLSHVGSPQLLVEPLHGVAAMKSAPPAMVGSMLASGLFCYSSRSSSSGTIESPLSVPNASDTVEDEAGESAEEVRVSSGSSTPGDNGDQDDVDMGRSSDSYVSASSEASQPGLPHYGLAATPIITPVLSPRSTAAKTTTVEVPKLAVMGVNNRPSSVGGVFSLALPPVSPSRTPGRTTVGTNSPLSISGTSSNDAALNRAIHRVLYHHRTPPLGMSPSILSNPDNERPHSVPCSPHPLLQPSAATAASTAPDRDRDKGSKCSSASTSCSSLSPAGSRRDSDSQLATHESMTKLRRQSLSSRDIWHQTLSQLKQTISSTSSSPRSTRNDPVVTTAASAEGAKREGEQEGLERPRSPLNGTLLPPDVQETPTPLMTSHALVCHDGLNSHALESCLPDATAAHHDCEHSSDESSNDDSGSTSMELQAQGSTGTTSPTSPKASYSAPHDLQWYTGLNSAAHRPPRSTVSAEDPMSPTAIGHIPFSVEEGSSAGGGGLTPQASAEGVMGGIRIGQGGEKPFLWPAGARPQQRSPPSDPLSGSRQANADVTGSNFSQGRSGTPASAKSAVPARSLHSTGTATGAPGVPHISVGTSKSRSAGDVKQAAGRCRETPSPLHVEVRRNSCMPVVRAQIEMLPLCVMQIGKALADGEHGPGSPMHHVPRRISGPSDSTVGNKNAGPTGYTSSNDSDVST</sequence>
<feature type="region of interest" description="Disordered" evidence="1">
    <location>
        <begin position="2532"/>
        <end position="2556"/>
    </location>
</feature>
<feature type="region of interest" description="Disordered" evidence="1">
    <location>
        <begin position="882"/>
        <end position="923"/>
    </location>
</feature>
<feature type="compositionally biased region" description="Basic and acidic residues" evidence="1">
    <location>
        <begin position="537"/>
        <end position="551"/>
    </location>
</feature>
<feature type="region of interest" description="Disordered" evidence="1">
    <location>
        <begin position="2205"/>
        <end position="2242"/>
    </location>
</feature>
<feature type="region of interest" description="Disordered" evidence="1">
    <location>
        <begin position="434"/>
        <end position="469"/>
    </location>
</feature>
<gene>
    <name evidence="2" type="ORF">ABL78_5665</name>
</gene>
<feature type="region of interest" description="Disordered" evidence="1">
    <location>
        <begin position="939"/>
        <end position="970"/>
    </location>
</feature>
<feature type="compositionally biased region" description="Pro residues" evidence="1">
    <location>
        <begin position="436"/>
        <end position="456"/>
    </location>
</feature>
<feature type="compositionally biased region" description="Low complexity" evidence="1">
    <location>
        <begin position="2677"/>
        <end position="2688"/>
    </location>
</feature>
<dbReference type="OrthoDB" id="10562148at2759"/>
<feature type="compositionally biased region" description="Basic residues" evidence="1">
    <location>
        <begin position="116"/>
        <end position="125"/>
    </location>
</feature>
<dbReference type="EMBL" id="LJSK01000198">
    <property type="protein sequence ID" value="KPI85275.1"/>
    <property type="molecule type" value="Genomic_DNA"/>
</dbReference>
<feature type="region of interest" description="Disordered" evidence="1">
    <location>
        <begin position="2766"/>
        <end position="2806"/>
    </location>
</feature>
<feature type="compositionally biased region" description="Low complexity" evidence="1">
    <location>
        <begin position="1539"/>
        <end position="1574"/>
    </location>
</feature>
<reference evidence="2 3" key="1">
    <citation type="journal article" date="2015" name="PLoS Pathog.">
        <title>Leptomonas seymouri: Adaptations to the Dixenous Life Cycle Analyzed by Genome Sequencing, Transcriptome Profiling and Co-infection with Leishmania donovani.</title>
        <authorList>
            <person name="Kraeva N."/>
            <person name="Butenko A."/>
            <person name="Hlavacova J."/>
            <person name="Kostygov A."/>
            <person name="Myskova J."/>
            <person name="Grybchuk D."/>
            <person name="Lestinova T."/>
            <person name="Votypka J."/>
            <person name="Volf P."/>
            <person name="Opperdoes F."/>
            <person name="Flegontov P."/>
            <person name="Lukes J."/>
            <person name="Yurchenko V."/>
        </authorList>
    </citation>
    <scope>NUCLEOTIDE SEQUENCE [LARGE SCALE GENOMIC DNA]</scope>
    <source>
        <strain evidence="2 3">ATCC 30220</strain>
    </source>
</reference>
<feature type="compositionally biased region" description="Polar residues" evidence="1">
    <location>
        <begin position="2412"/>
        <end position="2425"/>
    </location>
</feature>
<feature type="region of interest" description="Disordered" evidence="1">
    <location>
        <begin position="530"/>
        <end position="570"/>
    </location>
</feature>
<accession>A0A0N1PBA4</accession>
<dbReference type="Proteomes" id="UP000038009">
    <property type="component" value="Unassembled WGS sequence"/>
</dbReference>
<feature type="compositionally biased region" description="Polar residues" evidence="1">
    <location>
        <begin position="2889"/>
        <end position="2923"/>
    </location>
</feature>
<dbReference type="OMA" id="HASCEWM"/>
<name>A0A0N1PBA4_LEPSE</name>
<feature type="compositionally biased region" description="Low complexity" evidence="1">
    <location>
        <begin position="1817"/>
        <end position="1837"/>
    </location>
</feature>
<feature type="region of interest" description="Disordered" evidence="1">
    <location>
        <begin position="1503"/>
        <end position="1640"/>
    </location>
</feature>
<feature type="region of interest" description="Disordered" evidence="1">
    <location>
        <begin position="276"/>
        <end position="350"/>
    </location>
</feature>
<feature type="region of interest" description="Disordered" evidence="1">
    <location>
        <begin position="2410"/>
        <end position="2477"/>
    </location>
</feature>
<feature type="compositionally biased region" description="Low complexity" evidence="1">
    <location>
        <begin position="2304"/>
        <end position="2313"/>
    </location>
</feature>
<feature type="compositionally biased region" description="Gly residues" evidence="1">
    <location>
        <begin position="2866"/>
        <end position="2876"/>
    </location>
</feature>
<feature type="compositionally biased region" description="Polar residues" evidence="1">
    <location>
        <begin position="2048"/>
        <end position="2061"/>
    </location>
</feature>
<feature type="compositionally biased region" description="Low complexity" evidence="1">
    <location>
        <begin position="2777"/>
        <end position="2800"/>
    </location>
</feature>
<feature type="region of interest" description="Disordered" evidence="1">
    <location>
        <begin position="2297"/>
        <end position="2372"/>
    </location>
</feature>
<feature type="compositionally biased region" description="Basic and acidic residues" evidence="1">
    <location>
        <begin position="2068"/>
        <end position="2089"/>
    </location>
</feature>
<feature type="compositionally biased region" description="Basic and acidic residues" evidence="1">
    <location>
        <begin position="2703"/>
        <end position="2717"/>
    </location>
</feature>
<feature type="compositionally biased region" description="Basic and acidic residues" evidence="1">
    <location>
        <begin position="326"/>
        <end position="335"/>
    </location>
</feature>
<feature type="region of interest" description="Disordered" evidence="1">
    <location>
        <begin position="1778"/>
        <end position="1837"/>
    </location>
</feature>
<evidence type="ECO:0000313" key="3">
    <source>
        <dbReference type="Proteomes" id="UP000038009"/>
    </source>
</evidence>